<dbReference type="EMBL" id="BMAT01012819">
    <property type="protein sequence ID" value="GFR99765.1"/>
    <property type="molecule type" value="Genomic_DNA"/>
</dbReference>
<accession>A0AAV4HTA4</accession>
<evidence type="ECO:0000256" key="2">
    <source>
        <dbReference type="SAM" id="MobiDB-lite"/>
    </source>
</evidence>
<protein>
    <submittedName>
        <fullName evidence="3">Uncharacterized protein</fullName>
    </submittedName>
</protein>
<dbReference type="PANTHER" id="PTHR31800:SF1">
    <property type="entry name" value="COILED-COIL DOMAIN-CONTAINING PROTEIN 32"/>
    <property type="match status" value="1"/>
</dbReference>
<feature type="region of interest" description="Disordered" evidence="2">
    <location>
        <begin position="1"/>
        <end position="37"/>
    </location>
</feature>
<keyword evidence="1" id="KW-0175">Coiled coil</keyword>
<name>A0AAV4HTA4_9GAST</name>
<dbReference type="PANTHER" id="PTHR31800">
    <property type="entry name" value="COILED-COIL DOMAIN-CONTAINING PROTEIN 32"/>
    <property type="match status" value="1"/>
</dbReference>
<evidence type="ECO:0000313" key="4">
    <source>
        <dbReference type="Proteomes" id="UP000762676"/>
    </source>
</evidence>
<dbReference type="AlphaFoldDB" id="A0AAV4HTA4"/>
<proteinExistence type="predicted"/>
<keyword evidence="4" id="KW-1185">Reference proteome</keyword>
<feature type="compositionally biased region" description="Polar residues" evidence="2">
    <location>
        <begin position="166"/>
        <end position="175"/>
    </location>
</feature>
<dbReference type="InterPro" id="IPR028039">
    <property type="entry name" value="CCDC32"/>
</dbReference>
<feature type="region of interest" description="Disordered" evidence="2">
    <location>
        <begin position="165"/>
        <end position="230"/>
    </location>
</feature>
<dbReference type="Pfam" id="PF14989">
    <property type="entry name" value="CCDC32"/>
    <property type="match status" value="1"/>
</dbReference>
<feature type="compositionally biased region" description="Polar residues" evidence="2">
    <location>
        <begin position="201"/>
        <end position="221"/>
    </location>
</feature>
<feature type="coiled-coil region" evidence="1">
    <location>
        <begin position="46"/>
        <end position="73"/>
    </location>
</feature>
<dbReference type="Proteomes" id="UP000762676">
    <property type="component" value="Unassembled WGS sequence"/>
</dbReference>
<evidence type="ECO:0000256" key="1">
    <source>
        <dbReference type="SAM" id="Coils"/>
    </source>
</evidence>
<evidence type="ECO:0000313" key="3">
    <source>
        <dbReference type="EMBL" id="GFR99765.1"/>
    </source>
</evidence>
<dbReference type="GO" id="GO:0044782">
    <property type="term" value="P:cilium organization"/>
    <property type="evidence" value="ECO:0007669"/>
    <property type="project" value="TreeGrafter"/>
</dbReference>
<gene>
    <name evidence="3" type="ORF">ElyMa_006381600</name>
</gene>
<organism evidence="3 4">
    <name type="scientific">Elysia marginata</name>
    <dbReference type="NCBI Taxonomy" id="1093978"/>
    <lineage>
        <taxon>Eukaryota</taxon>
        <taxon>Metazoa</taxon>
        <taxon>Spiralia</taxon>
        <taxon>Lophotrochozoa</taxon>
        <taxon>Mollusca</taxon>
        <taxon>Gastropoda</taxon>
        <taxon>Heterobranchia</taxon>
        <taxon>Euthyneura</taxon>
        <taxon>Panpulmonata</taxon>
        <taxon>Sacoglossa</taxon>
        <taxon>Placobranchoidea</taxon>
        <taxon>Plakobranchidae</taxon>
        <taxon>Elysia</taxon>
    </lineage>
</organism>
<comment type="caution">
    <text evidence="3">The sequence shown here is derived from an EMBL/GenBank/DDBJ whole genome shotgun (WGS) entry which is preliminary data.</text>
</comment>
<reference evidence="3 4" key="1">
    <citation type="journal article" date="2021" name="Elife">
        <title>Chloroplast acquisition without the gene transfer in kleptoplastic sea slugs, Plakobranchus ocellatus.</title>
        <authorList>
            <person name="Maeda T."/>
            <person name="Takahashi S."/>
            <person name="Yoshida T."/>
            <person name="Shimamura S."/>
            <person name="Takaki Y."/>
            <person name="Nagai Y."/>
            <person name="Toyoda A."/>
            <person name="Suzuki Y."/>
            <person name="Arimoto A."/>
            <person name="Ishii H."/>
            <person name="Satoh N."/>
            <person name="Nishiyama T."/>
            <person name="Hasebe M."/>
            <person name="Maruyama T."/>
            <person name="Minagawa J."/>
            <person name="Obokata J."/>
            <person name="Shigenobu S."/>
        </authorList>
    </citation>
    <scope>NUCLEOTIDE SEQUENCE [LARGE SCALE GENOMIC DNA]</scope>
</reference>
<sequence>MAENGLFPRGGSQKVENDPWVPLDLSKENSSAGSCLPVPQNPLYQMIDSEKYIQSLEQKLAKLTKSRTSKQKEPTSRDIINSLAVFHEDQMRRYIDDSSGTCSSNNTAIVDDNSLQPSYLQRKMYPERQPLNYEEIAELVKEDVMAEKFEELNICERNSGADSLEALSNKNTGSQPEEHIITDLTDSAGKSEVPNIDTRAPQEQSDINVPSNSENWANFDNMNHESERDS</sequence>